<accession>A0ABS6RVH3</accession>
<dbReference type="RefSeq" id="WP_218251207.1">
    <property type="nucleotide sequence ID" value="NZ_JABXWD010000034.1"/>
</dbReference>
<comment type="caution">
    <text evidence="1">The sequence shown here is derived from an EMBL/GenBank/DDBJ whole genome shotgun (WGS) entry which is preliminary data.</text>
</comment>
<proteinExistence type="predicted"/>
<dbReference type="Proteomes" id="UP001196980">
    <property type="component" value="Unassembled WGS sequence"/>
</dbReference>
<name>A0ABS6RVH3_9BACT</name>
<organism evidence="1 2">
    <name type="scientific">Candidatus Magnetobacterium casense</name>
    <dbReference type="NCBI Taxonomy" id="1455061"/>
    <lineage>
        <taxon>Bacteria</taxon>
        <taxon>Pseudomonadati</taxon>
        <taxon>Nitrospirota</taxon>
        <taxon>Thermodesulfovibrionia</taxon>
        <taxon>Thermodesulfovibrionales</taxon>
        <taxon>Candidatus Magnetobacteriaceae</taxon>
        <taxon>Candidatus Magnetobacterium</taxon>
    </lineage>
</organism>
<evidence type="ECO:0000313" key="2">
    <source>
        <dbReference type="Proteomes" id="UP001196980"/>
    </source>
</evidence>
<keyword evidence="2" id="KW-1185">Reference proteome</keyword>
<dbReference type="EMBL" id="JABXWD010000034">
    <property type="protein sequence ID" value="MBV6340586.1"/>
    <property type="molecule type" value="Genomic_DNA"/>
</dbReference>
<sequence length="57" mass="6734">MMTLQEIERAITDLSEDDFAKLRNWFEELDAEIWDRQFEQDATPGRQRVISEGAQGF</sequence>
<reference evidence="1 2" key="1">
    <citation type="journal article" date="2020" name="J Geophys Res Biogeosci">
        <title>Magnetotaxis as an Adaptation to Enable Bacterial Shuttling of Microbial Sulfur and Sulfur Cycling Across Aquatic Oxic#Anoxic Interfaces.</title>
        <authorList>
            <person name="Li J."/>
            <person name="Liu P."/>
            <person name="Wang J."/>
            <person name="Roberts A.P."/>
            <person name="Pan Y."/>
        </authorList>
    </citation>
    <scope>NUCLEOTIDE SEQUENCE [LARGE SCALE GENOMIC DNA]</scope>
    <source>
        <strain evidence="1 2">MYR-1_YQ</strain>
    </source>
</reference>
<protein>
    <submittedName>
        <fullName evidence="1">Uncharacterized protein</fullName>
    </submittedName>
</protein>
<gene>
    <name evidence="1" type="ORF">HWQ67_03205</name>
</gene>
<evidence type="ECO:0000313" key="1">
    <source>
        <dbReference type="EMBL" id="MBV6340586.1"/>
    </source>
</evidence>